<evidence type="ECO:0000313" key="1">
    <source>
        <dbReference type="EMBL" id="KAH7365953.1"/>
    </source>
</evidence>
<reference evidence="1" key="1">
    <citation type="submission" date="2021-08" db="EMBL/GenBank/DDBJ databases">
        <title>WGS assembly of Ceratopteris richardii.</title>
        <authorList>
            <person name="Marchant D.B."/>
            <person name="Chen G."/>
            <person name="Jenkins J."/>
            <person name="Shu S."/>
            <person name="Leebens-Mack J."/>
            <person name="Grimwood J."/>
            <person name="Schmutz J."/>
            <person name="Soltis P."/>
            <person name="Soltis D."/>
            <person name="Chen Z.-H."/>
        </authorList>
    </citation>
    <scope>NUCLEOTIDE SEQUENCE</scope>
    <source>
        <strain evidence="1">Whitten #5841</strain>
        <tissue evidence="1">Leaf</tissue>
    </source>
</reference>
<dbReference type="EMBL" id="CM035423">
    <property type="protein sequence ID" value="KAH7365953.1"/>
    <property type="molecule type" value="Genomic_DNA"/>
</dbReference>
<keyword evidence="2" id="KW-1185">Reference proteome</keyword>
<proteinExistence type="predicted"/>
<gene>
    <name evidence="1" type="ORF">KP509_18G056100</name>
</gene>
<dbReference type="OrthoDB" id="10316956at2759"/>
<name>A0A8T2SUC8_CERRI</name>
<comment type="caution">
    <text evidence="1">The sequence shown here is derived from an EMBL/GenBank/DDBJ whole genome shotgun (WGS) entry which is preliminary data.</text>
</comment>
<dbReference type="AlphaFoldDB" id="A0A8T2SUC8"/>
<accession>A0A8T2SUC8</accession>
<dbReference type="Proteomes" id="UP000825935">
    <property type="component" value="Chromosome 18"/>
</dbReference>
<evidence type="ECO:0000313" key="2">
    <source>
        <dbReference type="Proteomes" id="UP000825935"/>
    </source>
</evidence>
<organism evidence="1 2">
    <name type="scientific">Ceratopteris richardii</name>
    <name type="common">Triangle waterfern</name>
    <dbReference type="NCBI Taxonomy" id="49495"/>
    <lineage>
        <taxon>Eukaryota</taxon>
        <taxon>Viridiplantae</taxon>
        <taxon>Streptophyta</taxon>
        <taxon>Embryophyta</taxon>
        <taxon>Tracheophyta</taxon>
        <taxon>Polypodiopsida</taxon>
        <taxon>Polypodiidae</taxon>
        <taxon>Polypodiales</taxon>
        <taxon>Pteridineae</taxon>
        <taxon>Pteridaceae</taxon>
        <taxon>Parkerioideae</taxon>
        <taxon>Ceratopteris</taxon>
    </lineage>
</organism>
<protein>
    <submittedName>
        <fullName evidence="1">Uncharacterized protein</fullName>
    </submittedName>
</protein>
<sequence length="366" mass="41070">MACQKQQSGLPCNGVVDPEFGHFILDHSEKRKKTKSVIYPLEKSREVLTEGMIYPQVMAVGPETIHTYKLRTLKWSSKPRETVPGAQVVGACPAMQGKLLLKLSKPYHGQTICFFSLETSTIQGISPCLSIDAVDLLSAGYCNGVVIAIGKERGTTNSVIVEYYMNKQWKFLYRFNSDVQTTVYSDIMTRLGGSLYAGCADNKKQGFLLRVKCDCDPKDDKSIPIEWSLLSLPETAHKQAQQRQPCPSCKPTVAVVACEDNLYCIQSYEEVYYLYKVFVEGPFREEKQRISYIYDPDVASSLPPLKGFKRVIGLGNLILLQLQNGEMWTYRMPDQPWPAVQTFQAVKALPNSSEWAICAWDPSSAS</sequence>